<organism evidence="5 6">
    <name type="scientific">Hanseniaspora valbyensis NRRL Y-1626</name>
    <dbReference type="NCBI Taxonomy" id="766949"/>
    <lineage>
        <taxon>Eukaryota</taxon>
        <taxon>Fungi</taxon>
        <taxon>Dikarya</taxon>
        <taxon>Ascomycota</taxon>
        <taxon>Saccharomycotina</taxon>
        <taxon>Saccharomycetes</taxon>
        <taxon>Saccharomycodales</taxon>
        <taxon>Saccharomycodaceae</taxon>
        <taxon>Hanseniaspora</taxon>
    </lineage>
</organism>
<dbReference type="SUPFAM" id="SSF50978">
    <property type="entry name" value="WD40 repeat-like"/>
    <property type="match status" value="1"/>
</dbReference>
<dbReference type="SMART" id="SM00320">
    <property type="entry name" value="WD40"/>
    <property type="match status" value="6"/>
</dbReference>
<dbReference type="PROSITE" id="PS50082">
    <property type="entry name" value="WD_REPEATS_2"/>
    <property type="match status" value="3"/>
</dbReference>
<evidence type="ECO:0000256" key="1">
    <source>
        <dbReference type="ARBA" id="ARBA00022574"/>
    </source>
</evidence>
<keyword evidence="6" id="KW-1185">Reference proteome</keyword>
<protein>
    <submittedName>
        <fullName evidence="5">WD40 repeat-like protein</fullName>
    </submittedName>
</protein>
<evidence type="ECO:0000256" key="2">
    <source>
        <dbReference type="ARBA" id="ARBA00022737"/>
    </source>
</evidence>
<dbReference type="PANTHER" id="PTHR19848:SF8">
    <property type="entry name" value="F-BOX AND WD REPEAT DOMAIN CONTAINING 7"/>
    <property type="match status" value="1"/>
</dbReference>
<evidence type="ECO:0000313" key="5">
    <source>
        <dbReference type="EMBL" id="OBA28032.1"/>
    </source>
</evidence>
<sequence length="354" mass="40354">MDEYLEFESSSESSFNSNNNDENDIKKTVDFDLKMMMNSGHKGLIRSIKLDPSKNCKYYLTGSDDTTIRIWSTNKLRDINSESKHYQASLKGGHKMPVTDLLINPLQPNEIFSCSEDKLALKWDLNKRKITNKFFGHSSSIRTITDHPSIRDLIFTGSKDKTCKMWDSRARSRELLSLTGHKDTVNKVLSFSTEPQVVTCSNDKTIRFYDLRQTGKCTKIISYHSNPIRAMCKGSILEGDAFITASVNQIFSWDAIEGIPLTEFEINTTIEDTGIINSLDIINEGNHLLMNTNNGFRLFDYFSGKRLDLNLNNDNDVDLNVVTSAYNQNLKFNNEDDKTIMISSLNKNLKIYTV</sequence>
<proteinExistence type="predicted"/>
<evidence type="ECO:0000256" key="4">
    <source>
        <dbReference type="SAM" id="MobiDB-lite"/>
    </source>
</evidence>
<keyword evidence="2" id="KW-0677">Repeat</keyword>
<feature type="repeat" description="WD" evidence="3">
    <location>
        <begin position="178"/>
        <end position="212"/>
    </location>
</feature>
<reference evidence="6" key="1">
    <citation type="journal article" date="2016" name="Proc. Natl. Acad. Sci. U.S.A.">
        <title>Comparative genomics of biotechnologically important yeasts.</title>
        <authorList>
            <person name="Riley R."/>
            <person name="Haridas S."/>
            <person name="Wolfe K.H."/>
            <person name="Lopes M.R."/>
            <person name="Hittinger C.T."/>
            <person name="Goeker M."/>
            <person name="Salamov A.A."/>
            <person name="Wisecaver J.H."/>
            <person name="Long T.M."/>
            <person name="Calvey C.H."/>
            <person name="Aerts A.L."/>
            <person name="Barry K.W."/>
            <person name="Choi C."/>
            <person name="Clum A."/>
            <person name="Coughlan A.Y."/>
            <person name="Deshpande S."/>
            <person name="Douglass A.P."/>
            <person name="Hanson S.J."/>
            <person name="Klenk H.-P."/>
            <person name="LaButti K.M."/>
            <person name="Lapidus A."/>
            <person name="Lindquist E.A."/>
            <person name="Lipzen A.M."/>
            <person name="Meier-Kolthoff J.P."/>
            <person name="Ohm R.A."/>
            <person name="Otillar R.P."/>
            <person name="Pangilinan J.L."/>
            <person name="Peng Y."/>
            <person name="Rokas A."/>
            <person name="Rosa C.A."/>
            <person name="Scheuner C."/>
            <person name="Sibirny A.A."/>
            <person name="Slot J.C."/>
            <person name="Stielow J.B."/>
            <person name="Sun H."/>
            <person name="Kurtzman C.P."/>
            <person name="Blackwell M."/>
            <person name="Grigoriev I.V."/>
            <person name="Jeffries T.W."/>
        </authorList>
    </citation>
    <scope>NUCLEOTIDE SEQUENCE [LARGE SCALE GENOMIC DNA]</scope>
    <source>
        <strain evidence="6">NRRL Y-1626</strain>
    </source>
</reference>
<dbReference type="InterPro" id="IPR036322">
    <property type="entry name" value="WD40_repeat_dom_sf"/>
</dbReference>
<dbReference type="InterPro" id="IPR015943">
    <property type="entry name" value="WD40/YVTN_repeat-like_dom_sf"/>
</dbReference>
<dbReference type="PANTHER" id="PTHR19848">
    <property type="entry name" value="WD40 REPEAT PROTEIN"/>
    <property type="match status" value="1"/>
</dbReference>
<comment type="caution">
    <text evidence="5">The sequence shown here is derived from an EMBL/GenBank/DDBJ whole genome shotgun (WGS) entry which is preliminary data.</text>
</comment>
<name>A0A1B7TH15_9ASCO</name>
<feature type="repeat" description="WD" evidence="3">
    <location>
        <begin position="38"/>
        <end position="81"/>
    </location>
</feature>
<accession>A0A1B7TH15</accession>
<dbReference type="EMBL" id="LXPE01000005">
    <property type="protein sequence ID" value="OBA28032.1"/>
    <property type="molecule type" value="Genomic_DNA"/>
</dbReference>
<feature type="compositionally biased region" description="Low complexity" evidence="4">
    <location>
        <begin position="7"/>
        <end position="20"/>
    </location>
</feature>
<gene>
    <name evidence="5" type="ORF">HANVADRAFT_51756</name>
</gene>
<feature type="repeat" description="WD" evidence="3">
    <location>
        <begin position="134"/>
        <end position="167"/>
    </location>
</feature>
<dbReference type="Gene3D" id="2.130.10.10">
    <property type="entry name" value="YVTN repeat-like/Quinoprotein amine dehydrogenase"/>
    <property type="match status" value="1"/>
</dbReference>
<evidence type="ECO:0000256" key="3">
    <source>
        <dbReference type="PROSITE-ProRule" id="PRU00221"/>
    </source>
</evidence>
<feature type="region of interest" description="Disordered" evidence="4">
    <location>
        <begin position="1"/>
        <end position="21"/>
    </location>
</feature>
<dbReference type="Pfam" id="PF00400">
    <property type="entry name" value="WD40"/>
    <property type="match status" value="3"/>
</dbReference>
<dbReference type="InterPro" id="IPR020472">
    <property type="entry name" value="WD40_PAC1"/>
</dbReference>
<dbReference type="AlphaFoldDB" id="A0A1B7TH15"/>
<keyword evidence="1 3" id="KW-0853">WD repeat</keyword>
<dbReference type="InterPro" id="IPR001680">
    <property type="entry name" value="WD40_rpt"/>
</dbReference>
<dbReference type="Proteomes" id="UP000092321">
    <property type="component" value="Unassembled WGS sequence"/>
</dbReference>
<dbReference type="PROSITE" id="PS50294">
    <property type="entry name" value="WD_REPEATS_REGION"/>
    <property type="match status" value="2"/>
</dbReference>
<evidence type="ECO:0000313" key="6">
    <source>
        <dbReference type="Proteomes" id="UP000092321"/>
    </source>
</evidence>
<dbReference type="OrthoDB" id="10256122at2759"/>
<dbReference type="PRINTS" id="PR00320">
    <property type="entry name" value="GPROTEINBRPT"/>
</dbReference>